<dbReference type="Proteomes" id="UP001154322">
    <property type="component" value="Unassembled WGS sequence"/>
</dbReference>
<organism evidence="2 3">
    <name type="scientific">Paenibacillus melissococcoides</name>
    <dbReference type="NCBI Taxonomy" id="2912268"/>
    <lineage>
        <taxon>Bacteria</taxon>
        <taxon>Bacillati</taxon>
        <taxon>Bacillota</taxon>
        <taxon>Bacilli</taxon>
        <taxon>Bacillales</taxon>
        <taxon>Paenibacillaceae</taxon>
        <taxon>Paenibacillus</taxon>
    </lineage>
</organism>
<reference evidence="2" key="1">
    <citation type="submission" date="2022-06" db="EMBL/GenBank/DDBJ databases">
        <authorList>
            <person name="Dietemann V."/>
            <person name="Ory F."/>
            <person name="Dainat B."/>
            <person name="Oberhansli S."/>
        </authorList>
    </citation>
    <scope>NUCLEOTIDE SEQUENCE</scope>
    <source>
        <strain evidence="2">Ena-SAMPLE-TAB-26-04-2022-14:26:32:270-5432</strain>
    </source>
</reference>
<protein>
    <submittedName>
        <fullName evidence="2">Uncharacterized protein</fullName>
    </submittedName>
</protein>
<feature type="region of interest" description="Disordered" evidence="1">
    <location>
        <begin position="15"/>
        <end position="43"/>
    </location>
</feature>
<gene>
    <name evidence="2" type="ORF">WJ0W_006243</name>
</gene>
<accession>A0ABM9GB97</accession>
<dbReference type="EMBL" id="CALYLO010000014">
    <property type="protein sequence ID" value="CAH8249056.1"/>
    <property type="molecule type" value="Genomic_DNA"/>
</dbReference>
<evidence type="ECO:0000313" key="3">
    <source>
        <dbReference type="Proteomes" id="UP001154322"/>
    </source>
</evidence>
<evidence type="ECO:0000313" key="2">
    <source>
        <dbReference type="EMBL" id="CAH8249056.1"/>
    </source>
</evidence>
<comment type="caution">
    <text evidence="2">The sequence shown here is derived from an EMBL/GenBank/DDBJ whole genome shotgun (WGS) entry which is preliminary data.</text>
</comment>
<name>A0ABM9GB97_9BACL</name>
<sequence length="64" mass="6754">MLLLFGSMNAAADAVSQSTNQAAAKPAASSGASRQKRIEAETDRLIKASKNPGDFLPFMSMTNH</sequence>
<evidence type="ECO:0000256" key="1">
    <source>
        <dbReference type="SAM" id="MobiDB-lite"/>
    </source>
</evidence>
<feature type="compositionally biased region" description="Low complexity" evidence="1">
    <location>
        <begin position="22"/>
        <end position="33"/>
    </location>
</feature>
<proteinExistence type="predicted"/>
<keyword evidence="3" id="KW-1185">Reference proteome</keyword>